<evidence type="ECO:0000259" key="10">
    <source>
        <dbReference type="Pfam" id="PF03800"/>
    </source>
</evidence>
<dbReference type="FunCoup" id="A0A6I8UX76">
    <property type="interactions" value="23"/>
</dbReference>
<dbReference type="RefSeq" id="XP_002132482.3">
    <property type="nucleotide sequence ID" value="XM_002132446.3"/>
</dbReference>
<dbReference type="KEGG" id="dpo:6903294"/>
<dbReference type="InParanoid" id="A0A6I8UX76"/>
<dbReference type="AlphaFoldDB" id="A0A6I8UX76"/>
<evidence type="ECO:0000256" key="8">
    <source>
        <dbReference type="ARBA" id="ARBA00023328"/>
    </source>
</evidence>
<feature type="coiled-coil region" evidence="9">
    <location>
        <begin position="358"/>
        <end position="392"/>
    </location>
</feature>
<dbReference type="InterPro" id="IPR038275">
    <property type="entry name" value="Nuf2_N_sf"/>
</dbReference>
<keyword evidence="7" id="KW-0131">Cell cycle</keyword>
<protein>
    <submittedName>
        <fullName evidence="12">Myosin heavy chain, cardiac muscle isoform</fullName>
    </submittedName>
</protein>
<reference evidence="12" key="1">
    <citation type="submission" date="2025-08" db="UniProtKB">
        <authorList>
            <consortium name="RefSeq"/>
        </authorList>
    </citation>
    <scope>IDENTIFICATION</scope>
    <source>
        <strain evidence="12">MV-25-SWS-2005</strain>
        <tissue evidence="12">Whole body</tissue>
    </source>
</reference>
<dbReference type="InterPro" id="IPR005549">
    <property type="entry name" value="Kinetochore_Nuf2_N"/>
</dbReference>
<evidence type="ECO:0000256" key="7">
    <source>
        <dbReference type="ARBA" id="ARBA00023306"/>
    </source>
</evidence>
<organism evidence="11 12">
    <name type="scientific">Drosophila pseudoobscura pseudoobscura</name>
    <name type="common">Fruit fly</name>
    <dbReference type="NCBI Taxonomy" id="46245"/>
    <lineage>
        <taxon>Eukaryota</taxon>
        <taxon>Metazoa</taxon>
        <taxon>Ecdysozoa</taxon>
        <taxon>Arthropoda</taxon>
        <taxon>Hexapoda</taxon>
        <taxon>Insecta</taxon>
        <taxon>Pterygota</taxon>
        <taxon>Neoptera</taxon>
        <taxon>Endopterygota</taxon>
        <taxon>Diptera</taxon>
        <taxon>Brachycera</taxon>
        <taxon>Muscomorpha</taxon>
        <taxon>Ephydroidea</taxon>
        <taxon>Drosophilidae</taxon>
        <taxon>Drosophila</taxon>
        <taxon>Sophophora</taxon>
    </lineage>
</organism>
<evidence type="ECO:0000313" key="12">
    <source>
        <dbReference type="RefSeq" id="XP_002132482.3"/>
    </source>
</evidence>
<dbReference type="ExpressionAtlas" id="A0A6I8UX76">
    <property type="expression patterns" value="baseline"/>
</dbReference>
<dbReference type="Pfam" id="PF03800">
    <property type="entry name" value="Nuf2"/>
    <property type="match status" value="1"/>
</dbReference>
<keyword evidence="4" id="KW-0132">Cell division</keyword>
<keyword evidence="3" id="KW-0158">Chromosome</keyword>
<dbReference type="GO" id="GO:0031262">
    <property type="term" value="C:Ndc80 complex"/>
    <property type="evidence" value="ECO:0007669"/>
    <property type="project" value="InterPro"/>
</dbReference>
<dbReference type="GO" id="GO:0051301">
    <property type="term" value="P:cell division"/>
    <property type="evidence" value="ECO:0007669"/>
    <property type="project" value="UniProtKB-KW"/>
</dbReference>
<keyword evidence="5" id="KW-0498">Mitosis</keyword>
<evidence type="ECO:0000256" key="4">
    <source>
        <dbReference type="ARBA" id="ARBA00022618"/>
    </source>
</evidence>
<evidence type="ECO:0000256" key="6">
    <source>
        <dbReference type="ARBA" id="ARBA00023054"/>
    </source>
</evidence>
<sequence length="403" mass="47175">MAKNPTITDEMEMVIQQGNTLLPDLHIRPSDLANPTEAFLTKVYVHYLRCFGLRVDPPFNVDNESTDTSREKRVFLIKLCRQVERIVQVTFPNKTYTYLDIIRPAPKKTIKTLDPLFNYLAYYKMFKRSVLMPVEESIKTREALIAEITSKRCQLENRKEKAATVKTDIENCQASINELLEELPRAQAEVTKDNKTCAEQRLEMDSLENQHTELTNQIRHWEQLVVEDDEVLTLKKQIEDISQDIENCKDELAGQEKVFNDQRHQIETNLNMVNEIEKALEVLPSNCLDEYKENLKQQELVEKQLSALEAQNQKILNEIETNNVELQQSAEQFQICKHKYDEECQKLQQQIDARKTAFEEQKKTEEERTKNMEALQRQLKEQELMGKMIEEMFLELGKNGKST</sequence>
<keyword evidence="8" id="KW-0137">Centromere</keyword>
<proteinExistence type="inferred from homology"/>
<keyword evidence="11" id="KW-1185">Reference proteome</keyword>
<accession>A0A6I8UX76</accession>
<gene>
    <name evidence="12" type="primary">Nuf2</name>
</gene>
<comment type="subcellular location">
    <subcellularLocation>
        <location evidence="1">Chromosome</location>
        <location evidence="1">Centromere</location>
    </subcellularLocation>
</comment>
<evidence type="ECO:0000256" key="9">
    <source>
        <dbReference type="SAM" id="Coils"/>
    </source>
</evidence>
<comment type="similarity">
    <text evidence="2">Belongs to the NUF2 family.</text>
</comment>
<keyword evidence="6 9" id="KW-0175">Coiled coil</keyword>
<evidence type="ECO:0000256" key="2">
    <source>
        <dbReference type="ARBA" id="ARBA00005498"/>
    </source>
</evidence>
<evidence type="ECO:0000256" key="1">
    <source>
        <dbReference type="ARBA" id="ARBA00004584"/>
    </source>
</evidence>
<dbReference type="Gene3D" id="1.10.418.60">
    <property type="entry name" value="Ncd80 complex, Nuf2 subunit"/>
    <property type="match status" value="1"/>
</dbReference>
<feature type="coiled-coil region" evidence="9">
    <location>
        <begin position="288"/>
        <end position="325"/>
    </location>
</feature>
<evidence type="ECO:0000313" key="11">
    <source>
        <dbReference type="Proteomes" id="UP000001819"/>
    </source>
</evidence>
<evidence type="ECO:0000256" key="3">
    <source>
        <dbReference type="ARBA" id="ARBA00022454"/>
    </source>
</evidence>
<dbReference type="Proteomes" id="UP000001819">
    <property type="component" value="Chromosome 4"/>
</dbReference>
<name>A0A6I8UX76_DROPS</name>
<evidence type="ECO:0000256" key="5">
    <source>
        <dbReference type="ARBA" id="ARBA00022776"/>
    </source>
</evidence>
<feature type="coiled-coil region" evidence="9">
    <location>
        <begin position="162"/>
        <end position="258"/>
    </location>
</feature>
<feature type="domain" description="Kinetochore protein Nuf2 N-terminal" evidence="10">
    <location>
        <begin position="24"/>
        <end position="122"/>
    </location>
</feature>